<reference evidence="1 2" key="1">
    <citation type="submission" date="2020-04" db="EMBL/GenBank/DDBJ databases">
        <authorList>
            <person name="Hitch T.C.A."/>
            <person name="Wylensek D."/>
            <person name="Clavel T."/>
        </authorList>
    </citation>
    <scope>NUCLEOTIDE SEQUENCE [LARGE SCALE GENOMIC DNA]</scope>
    <source>
        <strain evidence="1 2">WCA3-601-WT-5E</strain>
    </source>
</reference>
<protein>
    <submittedName>
        <fullName evidence="1">Uncharacterized protein</fullName>
    </submittedName>
</protein>
<sequence length="888" mass="101030">MKYVIAIWTLLFSVNVFAQTVVLRWGSNPGAGQITVVNGELEKINSRGGKIQKNRFDLSSAANKELWLTVGKAQNEVGPKATVVNVLMDNEKSFSFFLRDVSSGYPIYIPAYGVTVLPRGDNRSYAQVEHDVLSRKRFTKIEKIEEEPEMSFQLAASAVRKMNVPIWLGLGRDMRIFEVEDELETNSLECKALRPRYSGTPVTLPESNNQGVFYRYAIGRGVGIKNNVKRSLEDGALPIYHSEMRDDDIKYHSITFASLSGTELSEENVVGTDYFISDKYSPGRVFTDEQKDILEKKLANKLMDMQEVVLCSKTCAENVGNVPRYAWLKTPQTGNGNWKYVFDTNTGFSAFSKDRVFCVSKLNGKPIPNEEMAVLLQPGEKVDFEFYLFHTPVTWEKAETMADISFESKYRECKAYWKGKLGRAAQIEVPETRINNMIKSGLLHLDLITFGQQPNGPLATNVGIYSPIGTESAPIMQFYMSMGWENEAKRALTYFLETQQESGLIANYSGYMVETGAVLWSIGEYYRYTKDKKWLMEIMPKIKKSCNYLIDWRNSNKKDELKGRGYGMIDGKVADPEDNFHQFMLNGYAYMGLSRMGEVLKSLDIIEADFYRKEADNWKKDIRSSLVASMSLSPVVPLGDGTWCPTAPPWAEGNGPRALYQDLGTFWSHGTFTIADGLLGPLYLIYCEVLEPSETVAKMLYHYHSELFYQGNSGFSQPYYSTHNWYQAKMGLTKPFLNTYYTTMAATADRETYSFWEHLYKMTPHKTHEEANFLMDTRRMLYMENKDTLEIFKVIPRNWLENGKKISLHNVRSYFGKLEVSAVSSISSRVIEASVECHSNKIPVCVKIRLPHPGNKVPIKVEGGCYDEKSETVIIMPFDGQSVVRLTF</sequence>
<organism evidence="1 2">
    <name type="scientific">Bacteroides eggerthii</name>
    <dbReference type="NCBI Taxonomy" id="28111"/>
    <lineage>
        <taxon>Bacteria</taxon>
        <taxon>Pseudomonadati</taxon>
        <taxon>Bacteroidota</taxon>
        <taxon>Bacteroidia</taxon>
        <taxon>Bacteroidales</taxon>
        <taxon>Bacteroidaceae</taxon>
        <taxon>Bacteroides</taxon>
    </lineage>
</organism>
<comment type="caution">
    <text evidence="1">The sequence shown here is derived from an EMBL/GenBank/DDBJ whole genome shotgun (WGS) entry which is preliminary data.</text>
</comment>
<dbReference type="InterPro" id="IPR008928">
    <property type="entry name" value="6-hairpin_glycosidase_sf"/>
</dbReference>
<evidence type="ECO:0000313" key="1">
    <source>
        <dbReference type="EMBL" id="NME86743.1"/>
    </source>
</evidence>
<gene>
    <name evidence="1" type="ORF">HF841_12055</name>
</gene>
<dbReference type="EMBL" id="JABAGL010000015">
    <property type="protein sequence ID" value="NME86743.1"/>
    <property type="molecule type" value="Genomic_DNA"/>
</dbReference>
<dbReference type="Gene3D" id="1.50.10.10">
    <property type="match status" value="1"/>
</dbReference>
<dbReference type="Proteomes" id="UP000520291">
    <property type="component" value="Unassembled WGS sequence"/>
</dbReference>
<dbReference type="SUPFAM" id="SSF48208">
    <property type="entry name" value="Six-hairpin glycosidases"/>
    <property type="match status" value="1"/>
</dbReference>
<dbReference type="GO" id="GO:0005975">
    <property type="term" value="P:carbohydrate metabolic process"/>
    <property type="evidence" value="ECO:0007669"/>
    <property type="project" value="InterPro"/>
</dbReference>
<evidence type="ECO:0000313" key="2">
    <source>
        <dbReference type="Proteomes" id="UP000520291"/>
    </source>
</evidence>
<accession>A0A7X9SCX9</accession>
<dbReference type="InterPro" id="IPR012341">
    <property type="entry name" value="6hp_glycosidase-like_sf"/>
</dbReference>
<dbReference type="RefSeq" id="WP_168947850.1">
    <property type="nucleotide sequence ID" value="NZ_JABAGL010000015.1"/>
</dbReference>
<dbReference type="AlphaFoldDB" id="A0A7X9SCX9"/>
<proteinExistence type="predicted"/>
<name>A0A7X9SCX9_9BACE</name>